<keyword evidence="2" id="KW-0963">Cytoplasm</keyword>
<name>A0AAD7AP93_9AGAR</name>
<dbReference type="PANTHER" id="PTHR45984:SF1">
    <property type="entry name" value="SPAG1 AXONEMAL DYNEIN ASSEMBLY FACTOR"/>
    <property type="match status" value="1"/>
</dbReference>
<evidence type="ECO:0000256" key="5">
    <source>
        <dbReference type="PROSITE-ProRule" id="PRU00339"/>
    </source>
</evidence>
<accession>A0AAD7AP93</accession>
<organism evidence="6 7">
    <name type="scientific">Mycena albidolilacea</name>
    <dbReference type="NCBI Taxonomy" id="1033008"/>
    <lineage>
        <taxon>Eukaryota</taxon>
        <taxon>Fungi</taxon>
        <taxon>Dikarya</taxon>
        <taxon>Basidiomycota</taxon>
        <taxon>Agaricomycotina</taxon>
        <taxon>Agaricomycetes</taxon>
        <taxon>Agaricomycetidae</taxon>
        <taxon>Agaricales</taxon>
        <taxon>Marasmiineae</taxon>
        <taxon>Mycenaceae</taxon>
        <taxon>Mycena</taxon>
    </lineage>
</organism>
<keyword evidence="3" id="KW-0677">Repeat</keyword>
<dbReference type="Gene3D" id="1.25.40.10">
    <property type="entry name" value="Tetratricopeptide repeat domain"/>
    <property type="match status" value="1"/>
</dbReference>
<evidence type="ECO:0000256" key="3">
    <source>
        <dbReference type="ARBA" id="ARBA00022737"/>
    </source>
</evidence>
<evidence type="ECO:0000256" key="2">
    <source>
        <dbReference type="ARBA" id="ARBA00022490"/>
    </source>
</evidence>
<dbReference type="EMBL" id="JARIHO010000003">
    <property type="protein sequence ID" value="KAJ7364467.1"/>
    <property type="molecule type" value="Genomic_DNA"/>
</dbReference>
<dbReference type="InterPro" id="IPR051982">
    <property type="entry name" value="CiliaryAsmbly_MitoImport"/>
</dbReference>
<evidence type="ECO:0000313" key="7">
    <source>
        <dbReference type="Proteomes" id="UP001218218"/>
    </source>
</evidence>
<dbReference type="SUPFAM" id="SSF48452">
    <property type="entry name" value="TPR-like"/>
    <property type="match status" value="1"/>
</dbReference>
<dbReference type="GO" id="GO:0006626">
    <property type="term" value="P:protein targeting to mitochondrion"/>
    <property type="evidence" value="ECO:0007669"/>
    <property type="project" value="TreeGrafter"/>
</dbReference>
<comment type="caution">
    <text evidence="6">The sequence shown here is derived from an EMBL/GenBank/DDBJ whole genome shotgun (WGS) entry which is preliminary data.</text>
</comment>
<feature type="repeat" description="TPR" evidence="5">
    <location>
        <begin position="99"/>
        <end position="132"/>
    </location>
</feature>
<dbReference type="PANTHER" id="PTHR45984">
    <property type="entry name" value="RNA (RNA) POLYMERASE II ASSOCIATED PROTEIN HOMOLOG"/>
    <property type="match status" value="1"/>
</dbReference>
<dbReference type="AlphaFoldDB" id="A0AAD7AP93"/>
<evidence type="ECO:0000313" key="6">
    <source>
        <dbReference type="EMBL" id="KAJ7364467.1"/>
    </source>
</evidence>
<keyword evidence="4 5" id="KW-0802">TPR repeat</keyword>
<keyword evidence="7" id="KW-1185">Reference proteome</keyword>
<sequence length="161" mass="17801">MHRRATEILTSISMSEASNFAPAEHPDPGAKFNTEVGHGYTRGYRKLNPYPYPPKPYPARVGYKTRAGKPAGGKLFKAGNYGGAAKYYQCAIAENDTVSTYFANLAEADLRLEMYHAAQDAAQRALTLDPRSVKARYRRAMARKGLNLIPEALVDIAVYGW</sequence>
<dbReference type="GO" id="GO:0005829">
    <property type="term" value="C:cytosol"/>
    <property type="evidence" value="ECO:0007669"/>
    <property type="project" value="TreeGrafter"/>
</dbReference>
<protein>
    <submittedName>
        <fullName evidence="6">Uncharacterized protein</fullName>
    </submittedName>
</protein>
<evidence type="ECO:0000256" key="4">
    <source>
        <dbReference type="ARBA" id="ARBA00022803"/>
    </source>
</evidence>
<dbReference type="GO" id="GO:0005739">
    <property type="term" value="C:mitochondrion"/>
    <property type="evidence" value="ECO:0007669"/>
    <property type="project" value="TreeGrafter"/>
</dbReference>
<reference evidence="6" key="1">
    <citation type="submission" date="2023-03" db="EMBL/GenBank/DDBJ databases">
        <title>Massive genome expansion in bonnet fungi (Mycena s.s.) driven by repeated elements and novel gene families across ecological guilds.</title>
        <authorList>
            <consortium name="Lawrence Berkeley National Laboratory"/>
            <person name="Harder C.B."/>
            <person name="Miyauchi S."/>
            <person name="Viragh M."/>
            <person name="Kuo A."/>
            <person name="Thoen E."/>
            <person name="Andreopoulos B."/>
            <person name="Lu D."/>
            <person name="Skrede I."/>
            <person name="Drula E."/>
            <person name="Henrissat B."/>
            <person name="Morin E."/>
            <person name="Kohler A."/>
            <person name="Barry K."/>
            <person name="LaButti K."/>
            <person name="Morin E."/>
            <person name="Salamov A."/>
            <person name="Lipzen A."/>
            <person name="Mereny Z."/>
            <person name="Hegedus B."/>
            <person name="Baldrian P."/>
            <person name="Stursova M."/>
            <person name="Weitz H."/>
            <person name="Taylor A."/>
            <person name="Grigoriev I.V."/>
            <person name="Nagy L.G."/>
            <person name="Martin F."/>
            <person name="Kauserud H."/>
        </authorList>
    </citation>
    <scope>NUCLEOTIDE SEQUENCE</scope>
    <source>
        <strain evidence="6">CBHHK002</strain>
    </source>
</reference>
<proteinExistence type="predicted"/>
<dbReference type="PROSITE" id="PS50005">
    <property type="entry name" value="TPR"/>
    <property type="match status" value="1"/>
</dbReference>
<dbReference type="GO" id="GO:0031072">
    <property type="term" value="F:heat shock protein binding"/>
    <property type="evidence" value="ECO:0007669"/>
    <property type="project" value="TreeGrafter"/>
</dbReference>
<comment type="subcellular location">
    <subcellularLocation>
        <location evidence="1">Cytoplasm</location>
    </subcellularLocation>
</comment>
<evidence type="ECO:0000256" key="1">
    <source>
        <dbReference type="ARBA" id="ARBA00004496"/>
    </source>
</evidence>
<gene>
    <name evidence="6" type="ORF">DFH08DRAFT_1073180</name>
</gene>
<dbReference type="InterPro" id="IPR011990">
    <property type="entry name" value="TPR-like_helical_dom_sf"/>
</dbReference>
<dbReference type="Proteomes" id="UP001218218">
    <property type="component" value="Unassembled WGS sequence"/>
</dbReference>
<dbReference type="InterPro" id="IPR019734">
    <property type="entry name" value="TPR_rpt"/>
</dbReference>